<feature type="repeat" description="PPR" evidence="2">
    <location>
        <begin position="57"/>
        <end position="91"/>
    </location>
</feature>
<keyword evidence="1" id="KW-0677">Repeat</keyword>
<feature type="repeat" description="PPR" evidence="2">
    <location>
        <begin position="120"/>
        <end position="150"/>
    </location>
</feature>
<dbReference type="NCBIfam" id="TIGR00756">
    <property type="entry name" value="PPR"/>
    <property type="match status" value="3"/>
</dbReference>
<dbReference type="EMBL" id="CACVBM020001684">
    <property type="protein sequence ID" value="CAA7057357.1"/>
    <property type="molecule type" value="Genomic_DNA"/>
</dbReference>
<dbReference type="PANTHER" id="PTHR24015:SF548">
    <property type="entry name" value="OS08G0340900 PROTEIN"/>
    <property type="match status" value="1"/>
</dbReference>
<organism evidence="3 4">
    <name type="scientific">Microthlaspi erraticum</name>
    <dbReference type="NCBI Taxonomy" id="1685480"/>
    <lineage>
        <taxon>Eukaryota</taxon>
        <taxon>Viridiplantae</taxon>
        <taxon>Streptophyta</taxon>
        <taxon>Embryophyta</taxon>
        <taxon>Tracheophyta</taxon>
        <taxon>Spermatophyta</taxon>
        <taxon>Magnoliopsida</taxon>
        <taxon>eudicotyledons</taxon>
        <taxon>Gunneridae</taxon>
        <taxon>Pentapetalae</taxon>
        <taxon>rosids</taxon>
        <taxon>malvids</taxon>
        <taxon>Brassicales</taxon>
        <taxon>Brassicaceae</taxon>
        <taxon>Coluteocarpeae</taxon>
        <taxon>Microthlaspi</taxon>
    </lineage>
</organism>
<proteinExistence type="predicted"/>
<protein>
    <recommendedName>
        <fullName evidence="5">Pentatricopeptide repeat-containing protein</fullName>
    </recommendedName>
</protein>
<accession>A0A6D2KYS5</accession>
<dbReference type="OrthoDB" id="185373at2759"/>
<evidence type="ECO:0000256" key="1">
    <source>
        <dbReference type="ARBA" id="ARBA00022737"/>
    </source>
</evidence>
<evidence type="ECO:0000256" key="2">
    <source>
        <dbReference type="PROSITE-ProRule" id="PRU00708"/>
    </source>
</evidence>
<comment type="caution">
    <text evidence="3">The sequence shown here is derived from an EMBL/GenBank/DDBJ whole genome shotgun (WGS) entry which is preliminary data.</text>
</comment>
<dbReference type="InterPro" id="IPR011990">
    <property type="entry name" value="TPR-like_helical_dom_sf"/>
</dbReference>
<dbReference type="InterPro" id="IPR046960">
    <property type="entry name" value="PPR_At4g14850-like_plant"/>
</dbReference>
<dbReference type="Gene3D" id="1.25.40.10">
    <property type="entry name" value="Tetratricopeptide repeat domain"/>
    <property type="match status" value="2"/>
</dbReference>
<evidence type="ECO:0000313" key="4">
    <source>
        <dbReference type="Proteomes" id="UP000467841"/>
    </source>
</evidence>
<dbReference type="PANTHER" id="PTHR24015">
    <property type="entry name" value="OS07G0578800 PROTEIN-RELATED"/>
    <property type="match status" value="1"/>
</dbReference>
<reference evidence="3" key="1">
    <citation type="submission" date="2020-01" db="EMBL/GenBank/DDBJ databases">
        <authorList>
            <person name="Mishra B."/>
        </authorList>
    </citation>
    <scope>NUCLEOTIDE SEQUENCE [LARGE SCALE GENOMIC DNA]</scope>
</reference>
<evidence type="ECO:0008006" key="5">
    <source>
        <dbReference type="Google" id="ProtNLM"/>
    </source>
</evidence>
<name>A0A6D2KYS5_9BRAS</name>
<dbReference type="GO" id="GO:0003723">
    <property type="term" value="F:RNA binding"/>
    <property type="evidence" value="ECO:0007669"/>
    <property type="project" value="InterPro"/>
</dbReference>
<sequence length="205" mass="23656">MLSRFLNHPPFKPWNWKFRFFENPDAILVGLSLFSSSSSPESPLVRSEPPTVHDQQQIFTLNKTIASCVRSGDIDGALRVFHGMRAKNTVTWNSLLVGISKDPNRTREAHQLFDEIPQPDTFSYNIILSCYVRNGDFDKARTFFDRTRDSASWNTMITGYARRRETEKALFHVGEERNFLECHDFGLRRMRRFGNGKTVLQSCSG</sequence>
<dbReference type="PROSITE" id="PS51375">
    <property type="entry name" value="PPR"/>
    <property type="match status" value="2"/>
</dbReference>
<dbReference type="Proteomes" id="UP000467841">
    <property type="component" value="Unassembled WGS sequence"/>
</dbReference>
<dbReference type="Pfam" id="PF01535">
    <property type="entry name" value="PPR"/>
    <property type="match status" value="3"/>
</dbReference>
<dbReference type="GO" id="GO:0009451">
    <property type="term" value="P:RNA modification"/>
    <property type="evidence" value="ECO:0007669"/>
    <property type="project" value="InterPro"/>
</dbReference>
<dbReference type="AlphaFoldDB" id="A0A6D2KYS5"/>
<dbReference type="InterPro" id="IPR002885">
    <property type="entry name" value="PPR_rpt"/>
</dbReference>
<gene>
    <name evidence="3" type="ORF">MERR_LOCUS44593</name>
</gene>
<evidence type="ECO:0000313" key="3">
    <source>
        <dbReference type="EMBL" id="CAA7057357.1"/>
    </source>
</evidence>
<keyword evidence="4" id="KW-1185">Reference proteome</keyword>